<evidence type="ECO:0000313" key="2">
    <source>
        <dbReference type="Proteomes" id="UP001307889"/>
    </source>
</evidence>
<evidence type="ECO:0000313" key="1">
    <source>
        <dbReference type="EMBL" id="BES89713.1"/>
    </source>
</evidence>
<dbReference type="Proteomes" id="UP001307889">
    <property type="component" value="Chromosome 1"/>
</dbReference>
<protein>
    <submittedName>
        <fullName evidence="1">Uncharacterized protein</fullName>
    </submittedName>
</protein>
<sequence>MHKSTKLNNGDGVGLEIWKRSGRGGAEMNTRTAGAKPFKTALGTAVCEQVREQWYLAGQRAAAAVPRRRVHPVKGEMHTSFELGG</sequence>
<proteinExistence type="predicted"/>
<name>A0ABN7ABN9_9HEMI</name>
<accession>A0ABN7ABN9</accession>
<reference evidence="1 2" key="1">
    <citation type="submission" date="2023-09" db="EMBL/GenBank/DDBJ databases">
        <title>Nesidiocoris tenuis whole genome shotgun sequence.</title>
        <authorList>
            <person name="Shibata T."/>
            <person name="Shimoda M."/>
            <person name="Kobayashi T."/>
            <person name="Uehara T."/>
        </authorList>
    </citation>
    <scope>NUCLEOTIDE SEQUENCE [LARGE SCALE GENOMIC DNA]</scope>
    <source>
        <strain evidence="1 2">Japan</strain>
    </source>
</reference>
<organism evidence="1 2">
    <name type="scientific">Nesidiocoris tenuis</name>
    <dbReference type="NCBI Taxonomy" id="355587"/>
    <lineage>
        <taxon>Eukaryota</taxon>
        <taxon>Metazoa</taxon>
        <taxon>Ecdysozoa</taxon>
        <taxon>Arthropoda</taxon>
        <taxon>Hexapoda</taxon>
        <taxon>Insecta</taxon>
        <taxon>Pterygota</taxon>
        <taxon>Neoptera</taxon>
        <taxon>Paraneoptera</taxon>
        <taxon>Hemiptera</taxon>
        <taxon>Heteroptera</taxon>
        <taxon>Panheteroptera</taxon>
        <taxon>Cimicomorpha</taxon>
        <taxon>Miridae</taxon>
        <taxon>Dicyphina</taxon>
        <taxon>Nesidiocoris</taxon>
    </lineage>
</organism>
<dbReference type="EMBL" id="AP028909">
    <property type="protein sequence ID" value="BES89713.1"/>
    <property type="molecule type" value="Genomic_DNA"/>
</dbReference>
<gene>
    <name evidence="1" type="ORF">NTJ_02520</name>
</gene>
<keyword evidence="2" id="KW-1185">Reference proteome</keyword>